<dbReference type="GO" id="GO:0003677">
    <property type="term" value="F:DNA binding"/>
    <property type="evidence" value="ECO:0007669"/>
    <property type="project" value="InterPro"/>
</dbReference>
<name>A0A975H5L9_9FLAO</name>
<reference evidence="1 2" key="1">
    <citation type="submission" date="2021-03" db="EMBL/GenBank/DDBJ databases">
        <title>Complete genome of Polaribacter_sp.SM13.</title>
        <authorList>
            <person name="Jeong S.W."/>
            <person name="Bae J.W."/>
        </authorList>
    </citation>
    <scope>NUCLEOTIDE SEQUENCE [LARGE SCALE GENOMIC DNA]</scope>
    <source>
        <strain evidence="1 2">SM13</strain>
    </source>
</reference>
<proteinExistence type="predicted"/>
<dbReference type="SUPFAM" id="SSF47413">
    <property type="entry name" value="lambda repressor-like DNA-binding domains"/>
    <property type="match status" value="1"/>
</dbReference>
<dbReference type="InterPro" id="IPR010982">
    <property type="entry name" value="Lambda_DNA-bd_dom_sf"/>
</dbReference>
<protein>
    <submittedName>
        <fullName evidence="1">Uncharacterized protein</fullName>
    </submittedName>
</protein>
<organism evidence="1 2">
    <name type="scientific">Polaribacter cellanae</name>
    <dbReference type="NCBI Taxonomy" id="2818493"/>
    <lineage>
        <taxon>Bacteria</taxon>
        <taxon>Pseudomonadati</taxon>
        <taxon>Bacteroidota</taxon>
        <taxon>Flavobacteriia</taxon>
        <taxon>Flavobacteriales</taxon>
        <taxon>Flavobacteriaceae</taxon>
    </lineage>
</organism>
<keyword evidence="2" id="KW-1185">Reference proteome</keyword>
<dbReference type="AlphaFoldDB" id="A0A975H5L9"/>
<dbReference type="Proteomes" id="UP000663920">
    <property type="component" value="Chromosome"/>
</dbReference>
<dbReference type="EMBL" id="CP071869">
    <property type="protein sequence ID" value="QTE21073.1"/>
    <property type="molecule type" value="Genomic_DNA"/>
</dbReference>
<dbReference type="KEGG" id="pcea:J3359_09445"/>
<gene>
    <name evidence="1" type="ORF">J3359_09445</name>
</gene>
<evidence type="ECO:0000313" key="1">
    <source>
        <dbReference type="EMBL" id="QTE21073.1"/>
    </source>
</evidence>
<evidence type="ECO:0000313" key="2">
    <source>
        <dbReference type="Proteomes" id="UP000663920"/>
    </source>
</evidence>
<dbReference type="RefSeq" id="WP_208076669.1">
    <property type="nucleotide sequence ID" value="NZ_CP071869.1"/>
</dbReference>
<sequence>MTQTTTKNLSAIRKASYLKLNDLSHILGIDAANLSRFEDGKPYPKALVGYHILFNLSIQNNIRQVFKQGYKELMHRAFQLLEELQQKSHTIKNNLRIEGVHKIIERLVTLDEAHGK</sequence>
<accession>A0A975H5L9</accession>